<dbReference type="OrthoDB" id="7510396at2"/>
<dbReference type="Pfam" id="PF18557">
    <property type="entry name" value="NepR"/>
    <property type="match status" value="1"/>
</dbReference>
<dbReference type="InterPro" id="IPR041649">
    <property type="entry name" value="NepR"/>
</dbReference>
<feature type="compositionally biased region" description="Basic and acidic residues" evidence="1">
    <location>
        <begin position="1"/>
        <end position="24"/>
    </location>
</feature>
<evidence type="ECO:0000313" key="4">
    <source>
        <dbReference type="Proteomes" id="UP000053464"/>
    </source>
</evidence>
<dbReference type="AlphaFoldDB" id="A0A0G9MTD9"/>
<evidence type="ECO:0000256" key="1">
    <source>
        <dbReference type="SAM" id="MobiDB-lite"/>
    </source>
</evidence>
<dbReference type="EMBL" id="LBHB01000002">
    <property type="protein sequence ID" value="KLE33976.1"/>
    <property type="molecule type" value="Genomic_DNA"/>
</dbReference>
<gene>
    <name evidence="3" type="ORF">AAW00_06560</name>
</gene>
<feature type="domain" description="Anti-sigma factor NepR" evidence="2">
    <location>
        <begin position="25"/>
        <end position="56"/>
    </location>
</feature>
<dbReference type="PATRIC" id="fig|1581420.6.peg.1334"/>
<reference evidence="3 4" key="1">
    <citation type="submission" date="2015-04" db="EMBL/GenBank/DDBJ databases">
        <title>The draft genome sequence of Erythrobacter luteus KA37.</title>
        <authorList>
            <person name="Zhuang L."/>
            <person name="Liu Y."/>
            <person name="Shao Z."/>
        </authorList>
    </citation>
    <scope>NUCLEOTIDE SEQUENCE [LARGE SCALE GENOMIC DNA]</scope>
    <source>
        <strain evidence="3 4">KA37</strain>
    </source>
</reference>
<sequence length="60" mass="6659">MSSPENDKKVDKPVSKPDVAKEGEPEWTTGLRRLYDSVLDEPMPDAFADLLAKLDKDGGR</sequence>
<dbReference type="Proteomes" id="UP000053464">
    <property type="component" value="Unassembled WGS sequence"/>
</dbReference>
<comment type="caution">
    <text evidence="3">The sequence shown here is derived from an EMBL/GenBank/DDBJ whole genome shotgun (WGS) entry which is preliminary data.</text>
</comment>
<proteinExistence type="predicted"/>
<dbReference type="STRING" id="1581420.AAW00_06560"/>
<accession>A0A0G9MTD9</accession>
<organism evidence="3 4">
    <name type="scientific">Aurantiacibacter luteus</name>
    <dbReference type="NCBI Taxonomy" id="1581420"/>
    <lineage>
        <taxon>Bacteria</taxon>
        <taxon>Pseudomonadati</taxon>
        <taxon>Pseudomonadota</taxon>
        <taxon>Alphaproteobacteria</taxon>
        <taxon>Sphingomonadales</taxon>
        <taxon>Erythrobacteraceae</taxon>
        <taxon>Aurantiacibacter</taxon>
    </lineage>
</organism>
<evidence type="ECO:0000259" key="2">
    <source>
        <dbReference type="Pfam" id="PF18557"/>
    </source>
</evidence>
<name>A0A0G9MTD9_9SPHN</name>
<protein>
    <recommendedName>
        <fullName evidence="2">Anti-sigma factor NepR domain-containing protein</fullName>
    </recommendedName>
</protein>
<dbReference type="RefSeq" id="WP_047003625.1">
    <property type="nucleotide sequence ID" value="NZ_LBHB01000002.1"/>
</dbReference>
<evidence type="ECO:0000313" key="3">
    <source>
        <dbReference type="EMBL" id="KLE33976.1"/>
    </source>
</evidence>
<keyword evidence="4" id="KW-1185">Reference proteome</keyword>
<feature type="region of interest" description="Disordered" evidence="1">
    <location>
        <begin position="1"/>
        <end position="27"/>
    </location>
</feature>